<keyword evidence="2" id="KW-1185">Reference proteome</keyword>
<accession>A0A453NCI8</accession>
<dbReference type="AlphaFoldDB" id="A0A453NCI8"/>
<evidence type="ECO:0000313" key="1">
    <source>
        <dbReference type="EnsemblPlants" id="AET6Gv20315500.3"/>
    </source>
</evidence>
<organism evidence="1 2">
    <name type="scientific">Aegilops tauschii subsp. strangulata</name>
    <name type="common">Goatgrass</name>
    <dbReference type="NCBI Taxonomy" id="200361"/>
    <lineage>
        <taxon>Eukaryota</taxon>
        <taxon>Viridiplantae</taxon>
        <taxon>Streptophyta</taxon>
        <taxon>Embryophyta</taxon>
        <taxon>Tracheophyta</taxon>
        <taxon>Spermatophyta</taxon>
        <taxon>Magnoliopsida</taxon>
        <taxon>Liliopsida</taxon>
        <taxon>Poales</taxon>
        <taxon>Poaceae</taxon>
        <taxon>BOP clade</taxon>
        <taxon>Pooideae</taxon>
        <taxon>Triticodae</taxon>
        <taxon>Triticeae</taxon>
        <taxon>Triticinae</taxon>
        <taxon>Aegilops</taxon>
    </lineage>
</organism>
<dbReference type="EnsemblPlants" id="AET6Gv20315500.3">
    <property type="protein sequence ID" value="AET6Gv20315500.3"/>
    <property type="gene ID" value="AET6Gv20315500"/>
</dbReference>
<reference evidence="1" key="3">
    <citation type="journal article" date="2017" name="Nature">
        <title>Genome sequence of the progenitor of the wheat D genome Aegilops tauschii.</title>
        <authorList>
            <person name="Luo M.C."/>
            <person name="Gu Y.Q."/>
            <person name="Puiu D."/>
            <person name="Wang H."/>
            <person name="Twardziok S.O."/>
            <person name="Deal K.R."/>
            <person name="Huo N."/>
            <person name="Zhu T."/>
            <person name="Wang L."/>
            <person name="Wang Y."/>
            <person name="McGuire P.E."/>
            <person name="Liu S."/>
            <person name="Long H."/>
            <person name="Ramasamy R.K."/>
            <person name="Rodriguez J.C."/>
            <person name="Van S.L."/>
            <person name="Yuan L."/>
            <person name="Wang Z."/>
            <person name="Xia Z."/>
            <person name="Xiao L."/>
            <person name="Anderson O.D."/>
            <person name="Ouyang S."/>
            <person name="Liang Y."/>
            <person name="Zimin A.V."/>
            <person name="Pertea G."/>
            <person name="Qi P."/>
            <person name="Bennetzen J.L."/>
            <person name="Dai X."/>
            <person name="Dawson M.W."/>
            <person name="Muller H.G."/>
            <person name="Kugler K."/>
            <person name="Rivarola-Duarte L."/>
            <person name="Spannagl M."/>
            <person name="Mayer K.F.X."/>
            <person name="Lu F.H."/>
            <person name="Bevan M.W."/>
            <person name="Leroy P."/>
            <person name="Li P."/>
            <person name="You F.M."/>
            <person name="Sun Q."/>
            <person name="Liu Z."/>
            <person name="Lyons E."/>
            <person name="Wicker T."/>
            <person name="Salzberg S.L."/>
            <person name="Devos K.M."/>
            <person name="Dvorak J."/>
        </authorList>
    </citation>
    <scope>NUCLEOTIDE SEQUENCE [LARGE SCALE GENOMIC DNA]</scope>
    <source>
        <strain evidence="1">cv. AL8/78</strain>
    </source>
</reference>
<dbReference type="Gramene" id="AET6Gv20315500.3">
    <property type="protein sequence ID" value="AET6Gv20315500.3"/>
    <property type="gene ID" value="AET6Gv20315500"/>
</dbReference>
<sequence length="73" mass="8114">MPCLNYLNISSASYIAGSALDKDSSQELGFLDWLLQGQKSSSPCLRVHAQREPAESSERLFILASFFNTSSWL</sequence>
<evidence type="ECO:0000313" key="2">
    <source>
        <dbReference type="Proteomes" id="UP000015105"/>
    </source>
</evidence>
<dbReference type="Proteomes" id="UP000015105">
    <property type="component" value="Chromosome 6D"/>
</dbReference>
<reference evidence="2" key="2">
    <citation type="journal article" date="2017" name="Nat. Plants">
        <title>The Aegilops tauschii genome reveals multiple impacts of transposons.</title>
        <authorList>
            <person name="Zhao G."/>
            <person name="Zou C."/>
            <person name="Li K."/>
            <person name="Wang K."/>
            <person name="Li T."/>
            <person name="Gao L."/>
            <person name="Zhang X."/>
            <person name="Wang H."/>
            <person name="Yang Z."/>
            <person name="Liu X."/>
            <person name="Jiang W."/>
            <person name="Mao L."/>
            <person name="Kong X."/>
            <person name="Jiao Y."/>
            <person name="Jia J."/>
        </authorList>
    </citation>
    <scope>NUCLEOTIDE SEQUENCE [LARGE SCALE GENOMIC DNA]</scope>
    <source>
        <strain evidence="2">cv. AL8/78</strain>
    </source>
</reference>
<reference evidence="2" key="1">
    <citation type="journal article" date="2014" name="Science">
        <title>Ancient hybridizations among the ancestral genomes of bread wheat.</title>
        <authorList>
            <consortium name="International Wheat Genome Sequencing Consortium,"/>
            <person name="Marcussen T."/>
            <person name="Sandve S.R."/>
            <person name="Heier L."/>
            <person name="Spannagl M."/>
            <person name="Pfeifer M."/>
            <person name="Jakobsen K.S."/>
            <person name="Wulff B.B."/>
            <person name="Steuernagel B."/>
            <person name="Mayer K.F."/>
            <person name="Olsen O.A."/>
        </authorList>
    </citation>
    <scope>NUCLEOTIDE SEQUENCE [LARGE SCALE GENOMIC DNA]</scope>
    <source>
        <strain evidence="2">cv. AL8/78</strain>
    </source>
</reference>
<reference evidence="1" key="4">
    <citation type="submission" date="2019-03" db="UniProtKB">
        <authorList>
            <consortium name="EnsemblPlants"/>
        </authorList>
    </citation>
    <scope>IDENTIFICATION</scope>
</reference>
<name>A0A453NCI8_AEGTS</name>
<proteinExistence type="predicted"/>
<reference evidence="1" key="5">
    <citation type="journal article" date="2021" name="G3 (Bethesda)">
        <title>Aegilops tauschii genome assembly Aet v5.0 features greater sequence contiguity and improved annotation.</title>
        <authorList>
            <person name="Wang L."/>
            <person name="Zhu T."/>
            <person name="Rodriguez J.C."/>
            <person name="Deal K.R."/>
            <person name="Dubcovsky J."/>
            <person name="McGuire P.E."/>
            <person name="Lux T."/>
            <person name="Spannagl M."/>
            <person name="Mayer K.F.X."/>
            <person name="Baldrich P."/>
            <person name="Meyers B.C."/>
            <person name="Huo N."/>
            <person name="Gu Y.Q."/>
            <person name="Zhou H."/>
            <person name="Devos K.M."/>
            <person name="Bennetzen J.L."/>
            <person name="Unver T."/>
            <person name="Budak H."/>
            <person name="Gulick P.J."/>
            <person name="Galiba G."/>
            <person name="Kalapos B."/>
            <person name="Nelson D.R."/>
            <person name="Li P."/>
            <person name="You F.M."/>
            <person name="Luo M.C."/>
            <person name="Dvorak J."/>
        </authorList>
    </citation>
    <scope>NUCLEOTIDE SEQUENCE [LARGE SCALE GENOMIC DNA]</scope>
    <source>
        <strain evidence="1">cv. AL8/78</strain>
    </source>
</reference>
<protein>
    <submittedName>
        <fullName evidence="1">Uncharacterized protein</fullName>
    </submittedName>
</protein>